<dbReference type="Gene3D" id="3.40.50.300">
    <property type="entry name" value="P-loop containing nucleotide triphosphate hydrolases"/>
    <property type="match status" value="1"/>
</dbReference>
<dbReference type="PIRSF" id="PIRSF006755">
    <property type="entry name" value="DTB_synth"/>
    <property type="match status" value="1"/>
</dbReference>
<dbReference type="PANTHER" id="PTHR43210">
    <property type="entry name" value="DETHIOBIOTIN SYNTHETASE"/>
    <property type="match status" value="1"/>
</dbReference>
<organism evidence="9 10">
    <name type="scientific">Biostraticola tofi</name>
    <dbReference type="NCBI Taxonomy" id="466109"/>
    <lineage>
        <taxon>Bacteria</taxon>
        <taxon>Pseudomonadati</taxon>
        <taxon>Pseudomonadota</taxon>
        <taxon>Gammaproteobacteria</taxon>
        <taxon>Enterobacterales</taxon>
        <taxon>Bruguierivoracaceae</taxon>
        <taxon>Biostraticola</taxon>
    </lineage>
</organism>
<comment type="similarity">
    <text evidence="8">Belongs to the dethiobiotin synthetase family.</text>
</comment>
<accession>A0A4R3Z5Q0</accession>
<gene>
    <name evidence="8" type="primary">bioD</name>
    <name evidence="9" type="ORF">EDC52_101131</name>
</gene>
<dbReference type="InterPro" id="IPR004472">
    <property type="entry name" value="DTB_synth_BioD"/>
</dbReference>
<keyword evidence="7 8" id="KW-0460">Magnesium</keyword>
<feature type="active site" evidence="8">
    <location>
        <position position="38"/>
    </location>
</feature>
<dbReference type="HAMAP" id="MF_00336">
    <property type="entry name" value="BioD"/>
    <property type="match status" value="1"/>
</dbReference>
<dbReference type="GO" id="GO:0005524">
    <property type="term" value="F:ATP binding"/>
    <property type="evidence" value="ECO:0007669"/>
    <property type="project" value="UniProtKB-UniRule"/>
</dbReference>
<dbReference type="SUPFAM" id="SSF52540">
    <property type="entry name" value="P-loop containing nucleoside triphosphate hydrolases"/>
    <property type="match status" value="1"/>
</dbReference>
<evidence type="ECO:0000256" key="1">
    <source>
        <dbReference type="ARBA" id="ARBA00022490"/>
    </source>
</evidence>
<comment type="subunit">
    <text evidence="8">Homodimer.</text>
</comment>
<feature type="binding site" evidence="8">
    <location>
        <position position="55"/>
    </location>
    <ligand>
        <name>Mg(2+)</name>
        <dbReference type="ChEBI" id="CHEBI:18420"/>
    </ligand>
</feature>
<dbReference type="UniPathway" id="UPA00078">
    <property type="reaction ID" value="UER00161"/>
</dbReference>
<dbReference type="InterPro" id="IPR027417">
    <property type="entry name" value="P-loop_NTPase"/>
</dbReference>
<keyword evidence="4 8" id="KW-0547">Nucleotide-binding</keyword>
<comment type="function">
    <text evidence="8">Catalyzes a mechanistically unusual reaction, the ATP-dependent insertion of CO2 between the N7 and N8 nitrogen atoms of 7,8-diaminopelargonic acid (DAPA, also called 7,8-diammoniononanoate) to form a ureido ring.</text>
</comment>
<feature type="binding site" evidence="8">
    <location>
        <position position="42"/>
    </location>
    <ligand>
        <name>substrate</name>
    </ligand>
</feature>
<keyword evidence="5 8" id="KW-0093">Biotin biosynthesis</keyword>
<dbReference type="AlphaFoldDB" id="A0A4R3Z5Q0"/>
<evidence type="ECO:0000256" key="3">
    <source>
        <dbReference type="ARBA" id="ARBA00022723"/>
    </source>
</evidence>
<dbReference type="GO" id="GO:0042803">
    <property type="term" value="F:protein homodimerization activity"/>
    <property type="evidence" value="ECO:0007669"/>
    <property type="project" value="UniProtKB-ARBA"/>
</dbReference>
<evidence type="ECO:0000256" key="6">
    <source>
        <dbReference type="ARBA" id="ARBA00022840"/>
    </source>
</evidence>
<dbReference type="CDD" id="cd03109">
    <property type="entry name" value="DTBS"/>
    <property type="match status" value="1"/>
</dbReference>
<evidence type="ECO:0000256" key="4">
    <source>
        <dbReference type="ARBA" id="ARBA00022741"/>
    </source>
</evidence>
<dbReference type="GO" id="GO:0005829">
    <property type="term" value="C:cytosol"/>
    <property type="evidence" value="ECO:0007669"/>
    <property type="project" value="TreeGrafter"/>
</dbReference>
<comment type="cofactor">
    <cofactor evidence="8">
        <name>Mg(2+)</name>
        <dbReference type="ChEBI" id="CHEBI:18420"/>
    </cofactor>
</comment>
<protein>
    <recommendedName>
        <fullName evidence="8">ATP-dependent dethiobiotin synthetase BioD</fullName>
        <ecNumber evidence="8">6.3.3.3</ecNumber>
    </recommendedName>
    <alternativeName>
        <fullName evidence="8">DTB synthetase</fullName>
        <shortName evidence="8">DTBS</shortName>
    </alternativeName>
    <alternativeName>
        <fullName evidence="8">Dethiobiotin synthase</fullName>
    </alternativeName>
</protein>
<dbReference type="EMBL" id="SMCR01000001">
    <property type="protein sequence ID" value="TCV99794.1"/>
    <property type="molecule type" value="Genomic_DNA"/>
</dbReference>
<dbReference type="FunFam" id="3.40.50.300:FF:000292">
    <property type="entry name" value="ATP-dependent dethiobiotin synthetase BioD"/>
    <property type="match status" value="1"/>
</dbReference>
<evidence type="ECO:0000313" key="9">
    <source>
        <dbReference type="EMBL" id="TCV99794.1"/>
    </source>
</evidence>
<comment type="subcellular location">
    <subcellularLocation>
        <location evidence="8">Cytoplasm</location>
    </subcellularLocation>
</comment>
<feature type="binding site" evidence="8">
    <location>
        <begin position="172"/>
        <end position="173"/>
    </location>
    <ligand>
        <name>ATP</name>
        <dbReference type="ChEBI" id="CHEBI:30616"/>
    </ligand>
</feature>
<comment type="catalytic activity">
    <reaction evidence="8">
        <text>(7R,8S)-7,8-diammoniononanoate + CO2 + ATP = (4R,5S)-dethiobiotin + ADP + phosphate + 3 H(+)</text>
        <dbReference type="Rhea" id="RHEA:15805"/>
        <dbReference type="ChEBI" id="CHEBI:15378"/>
        <dbReference type="ChEBI" id="CHEBI:16526"/>
        <dbReference type="ChEBI" id="CHEBI:30616"/>
        <dbReference type="ChEBI" id="CHEBI:43474"/>
        <dbReference type="ChEBI" id="CHEBI:149469"/>
        <dbReference type="ChEBI" id="CHEBI:149473"/>
        <dbReference type="ChEBI" id="CHEBI:456216"/>
        <dbReference type="EC" id="6.3.3.3"/>
    </reaction>
</comment>
<dbReference type="OrthoDB" id="9802097at2"/>
<keyword evidence="6 8" id="KW-0067">ATP-binding</keyword>
<sequence length="229" mass="24997">MLKYLFVTGTDTAVGKTVVSQALLQHLAALNHSAVGYKPVATGDKLTADGWRNQDALLLQSLSDPIRPYREISPVTLPGDMRGIYNGEPMDFALMSNGLHQLSRQAQTVIIDGHGGWQSILPDYRSYSEWVVHEKLPVVMVIGIQTGCINHAILTAQAIATDGLRLVGWVANRINPGLAHYAEVLEVLRKKIPAPQIGELPYLPRAQQRNLAGYVDLSAVMALKARLTA</sequence>
<keyword evidence="10" id="KW-1185">Reference proteome</keyword>
<dbReference type="GO" id="GO:0000287">
    <property type="term" value="F:magnesium ion binding"/>
    <property type="evidence" value="ECO:0007669"/>
    <property type="project" value="UniProtKB-UniRule"/>
</dbReference>
<dbReference type="RefSeq" id="WP_131863338.1">
    <property type="nucleotide sequence ID" value="NZ_SMCR01000001.1"/>
</dbReference>
<evidence type="ECO:0000256" key="7">
    <source>
        <dbReference type="ARBA" id="ARBA00022842"/>
    </source>
</evidence>
<evidence type="ECO:0000313" key="10">
    <source>
        <dbReference type="Proteomes" id="UP000295719"/>
    </source>
</evidence>
<comment type="caution">
    <text evidence="9">The sequence shown here is derived from an EMBL/GenBank/DDBJ whole genome shotgun (WGS) entry which is preliminary data.</text>
</comment>
<name>A0A4R3Z5Q0_9GAMM</name>
<reference evidence="9 10" key="1">
    <citation type="submission" date="2019-03" db="EMBL/GenBank/DDBJ databases">
        <title>Genomic Encyclopedia of Type Strains, Phase IV (KMG-IV): sequencing the most valuable type-strain genomes for metagenomic binning, comparative biology and taxonomic classification.</title>
        <authorList>
            <person name="Goeker M."/>
        </authorList>
    </citation>
    <scope>NUCLEOTIDE SEQUENCE [LARGE SCALE GENOMIC DNA]</scope>
    <source>
        <strain evidence="9 10">DSM 19580</strain>
    </source>
</reference>
<evidence type="ECO:0000256" key="5">
    <source>
        <dbReference type="ARBA" id="ARBA00022756"/>
    </source>
</evidence>
<dbReference type="GO" id="GO:0004141">
    <property type="term" value="F:dethiobiotin synthase activity"/>
    <property type="evidence" value="ECO:0007669"/>
    <property type="project" value="UniProtKB-UniRule"/>
</dbReference>
<evidence type="ECO:0000256" key="2">
    <source>
        <dbReference type="ARBA" id="ARBA00022598"/>
    </source>
</evidence>
<dbReference type="PANTHER" id="PTHR43210:SF4">
    <property type="entry name" value="ATP-DEPENDENT DETHIOBIOTIN SYNTHETASE BIOD 2"/>
    <property type="match status" value="1"/>
</dbReference>
<dbReference type="Pfam" id="PF13500">
    <property type="entry name" value="AAA_26"/>
    <property type="match status" value="1"/>
</dbReference>
<feature type="binding site" evidence="8">
    <location>
        <position position="55"/>
    </location>
    <ligand>
        <name>ATP</name>
        <dbReference type="ChEBI" id="CHEBI:30616"/>
    </ligand>
</feature>
<feature type="binding site" evidence="8">
    <location>
        <begin position="201"/>
        <end position="203"/>
    </location>
    <ligand>
        <name>ATP</name>
        <dbReference type="ChEBI" id="CHEBI:30616"/>
    </ligand>
</feature>
<proteinExistence type="inferred from homology"/>
<dbReference type="EC" id="6.3.3.3" evidence="8"/>
<comment type="caution">
    <text evidence="8">Lacks conserved residue(s) required for the propagation of feature annotation.</text>
</comment>
<dbReference type="NCBIfam" id="TIGR00347">
    <property type="entry name" value="bioD"/>
    <property type="match status" value="1"/>
</dbReference>
<evidence type="ECO:0000256" key="8">
    <source>
        <dbReference type="HAMAP-Rule" id="MF_00336"/>
    </source>
</evidence>
<dbReference type="GO" id="GO:0009102">
    <property type="term" value="P:biotin biosynthetic process"/>
    <property type="evidence" value="ECO:0007669"/>
    <property type="project" value="UniProtKB-UniRule"/>
</dbReference>
<feature type="binding site" evidence="8">
    <location>
        <position position="17"/>
    </location>
    <ligand>
        <name>Mg(2+)</name>
        <dbReference type="ChEBI" id="CHEBI:18420"/>
    </ligand>
</feature>
<keyword evidence="2 8" id="KW-0436">Ligase</keyword>
<dbReference type="Proteomes" id="UP000295719">
    <property type="component" value="Unassembled WGS sequence"/>
</dbReference>
<keyword evidence="3 8" id="KW-0479">Metal-binding</keyword>
<keyword evidence="1 8" id="KW-0963">Cytoplasm</keyword>
<comment type="pathway">
    <text evidence="8">Cofactor biosynthesis; biotin biosynthesis; biotin from 7,8-diaminononanoate: step 1/2.</text>
</comment>